<dbReference type="AlphaFoldDB" id="A0AAF0ZCS5"/>
<sequence length="127" mass="14212">MRLGLAVVQVLMMHNLRPCTTKNCSSCQIKQGVLVRAIQDQAGIKVGIEIMMMVGEMEIANGMTAVQIGEIEMVTNITMCLLMNVKSRRNHGLLSKAFRSRICLIVSGTRWKDQTRCSRRCKITSLL</sequence>
<organism evidence="1 2">
    <name type="scientific">Solanum verrucosum</name>
    <dbReference type="NCBI Taxonomy" id="315347"/>
    <lineage>
        <taxon>Eukaryota</taxon>
        <taxon>Viridiplantae</taxon>
        <taxon>Streptophyta</taxon>
        <taxon>Embryophyta</taxon>
        <taxon>Tracheophyta</taxon>
        <taxon>Spermatophyta</taxon>
        <taxon>Magnoliopsida</taxon>
        <taxon>eudicotyledons</taxon>
        <taxon>Gunneridae</taxon>
        <taxon>Pentapetalae</taxon>
        <taxon>asterids</taxon>
        <taxon>lamiids</taxon>
        <taxon>Solanales</taxon>
        <taxon>Solanaceae</taxon>
        <taxon>Solanoideae</taxon>
        <taxon>Solaneae</taxon>
        <taxon>Solanum</taxon>
    </lineage>
</organism>
<dbReference type="Proteomes" id="UP001234989">
    <property type="component" value="Chromosome 7"/>
</dbReference>
<evidence type="ECO:0000313" key="1">
    <source>
        <dbReference type="EMBL" id="WMV37456.1"/>
    </source>
</evidence>
<name>A0AAF0ZCS5_SOLVR</name>
<reference evidence="1" key="1">
    <citation type="submission" date="2023-08" db="EMBL/GenBank/DDBJ databases">
        <title>A de novo genome assembly of Solanum verrucosum Schlechtendal, a Mexican diploid species geographically isolated from the other diploid A-genome species in potato relatives.</title>
        <authorList>
            <person name="Hosaka K."/>
        </authorList>
    </citation>
    <scope>NUCLEOTIDE SEQUENCE</scope>
    <source>
        <tissue evidence="1">Young leaves</tissue>
    </source>
</reference>
<accession>A0AAF0ZCS5</accession>
<protein>
    <submittedName>
        <fullName evidence="1">Uncharacterized protein</fullName>
    </submittedName>
</protein>
<dbReference type="EMBL" id="CP133618">
    <property type="protein sequence ID" value="WMV37456.1"/>
    <property type="molecule type" value="Genomic_DNA"/>
</dbReference>
<proteinExistence type="predicted"/>
<keyword evidence="2" id="KW-1185">Reference proteome</keyword>
<gene>
    <name evidence="1" type="ORF">MTR67_030841</name>
</gene>
<evidence type="ECO:0000313" key="2">
    <source>
        <dbReference type="Proteomes" id="UP001234989"/>
    </source>
</evidence>